<proteinExistence type="predicted"/>
<keyword evidence="1" id="KW-1133">Transmembrane helix</keyword>
<evidence type="ECO:0000259" key="2">
    <source>
        <dbReference type="PROSITE" id="PS50930"/>
    </source>
</evidence>
<name>A0ABR6W141_9BACT</name>
<accession>A0ABR6W141</accession>
<feature type="transmembrane region" description="Helical" evidence="1">
    <location>
        <begin position="118"/>
        <end position="146"/>
    </location>
</feature>
<dbReference type="Gene3D" id="2.40.50.1020">
    <property type="entry name" value="LytTr DNA-binding domain"/>
    <property type="match status" value="1"/>
</dbReference>
<dbReference type="PANTHER" id="PTHR37299:SF1">
    <property type="entry name" value="STAGE 0 SPORULATION PROTEIN A HOMOLOG"/>
    <property type="match status" value="1"/>
</dbReference>
<gene>
    <name evidence="3" type="ORF">FH603_814</name>
</gene>
<feature type="transmembrane region" description="Helical" evidence="1">
    <location>
        <begin position="20"/>
        <end position="41"/>
    </location>
</feature>
<sequence length="311" mass="34900">MFRLLSQPYPTEESIRRLLIKAVTIGLFVGLFLLIFQPFGLDDWQTSAKVSKIMGFGLVTMLVMIADSLFLPALFPRYFSDQHWTVGREIVRVLLLLIVIAAGNRFYLAWLFDAPSSGYGWLSIMGMTFVVGIFPTIGAVLLNYIVQLRKYSRMAAEIPDHSDASAPREPWLSEQVSAVRTHNAVESTLNLVADNEKDTLTLGVDKLLFIESSDNYCTVVYLASHVNGTEQTLKPLLRTSLSRLETQIAGRQGLHSHLVRCHRSYIVNLNRVERVTGNAQGYKLHLSGGKFQVPVARRFNDTLIGQLKSLL</sequence>
<evidence type="ECO:0000256" key="1">
    <source>
        <dbReference type="SAM" id="Phobius"/>
    </source>
</evidence>
<dbReference type="EMBL" id="VFIA01000004">
    <property type="protein sequence ID" value="MBC3790327.1"/>
    <property type="molecule type" value="Genomic_DNA"/>
</dbReference>
<evidence type="ECO:0000313" key="4">
    <source>
        <dbReference type="Proteomes" id="UP000700732"/>
    </source>
</evidence>
<dbReference type="InterPro" id="IPR046947">
    <property type="entry name" value="LytR-like"/>
</dbReference>
<feature type="transmembrane region" description="Helical" evidence="1">
    <location>
        <begin position="53"/>
        <end position="78"/>
    </location>
</feature>
<protein>
    <submittedName>
        <fullName evidence="3">DNA-binding LytR/AlgR family response regulator</fullName>
    </submittedName>
</protein>
<keyword evidence="4" id="KW-1185">Reference proteome</keyword>
<dbReference type="RefSeq" id="WP_186736174.1">
    <property type="nucleotide sequence ID" value="NZ_VFIA01000004.1"/>
</dbReference>
<evidence type="ECO:0000313" key="3">
    <source>
        <dbReference type="EMBL" id="MBC3790327.1"/>
    </source>
</evidence>
<organism evidence="3 4">
    <name type="scientific">Spirosoma utsteinense</name>
    <dbReference type="NCBI Taxonomy" id="2585773"/>
    <lineage>
        <taxon>Bacteria</taxon>
        <taxon>Pseudomonadati</taxon>
        <taxon>Bacteroidota</taxon>
        <taxon>Cytophagia</taxon>
        <taxon>Cytophagales</taxon>
        <taxon>Cytophagaceae</taxon>
        <taxon>Spirosoma</taxon>
    </lineage>
</organism>
<dbReference type="Pfam" id="PF04397">
    <property type="entry name" value="LytTR"/>
    <property type="match status" value="1"/>
</dbReference>
<feature type="domain" description="HTH LytTR-type" evidence="2">
    <location>
        <begin position="254"/>
        <end position="311"/>
    </location>
</feature>
<dbReference type="InterPro" id="IPR007492">
    <property type="entry name" value="LytTR_DNA-bd_dom"/>
</dbReference>
<dbReference type="GO" id="GO:0003677">
    <property type="term" value="F:DNA binding"/>
    <property type="evidence" value="ECO:0007669"/>
    <property type="project" value="UniProtKB-KW"/>
</dbReference>
<feature type="transmembrane region" description="Helical" evidence="1">
    <location>
        <begin position="90"/>
        <end position="112"/>
    </location>
</feature>
<comment type="caution">
    <text evidence="3">The sequence shown here is derived from an EMBL/GenBank/DDBJ whole genome shotgun (WGS) entry which is preliminary data.</text>
</comment>
<dbReference type="PROSITE" id="PS50930">
    <property type="entry name" value="HTH_LYTTR"/>
    <property type="match status" value="1"/>
</dbReference>
<dbReference type="Proteomes" id="UP000700732">
    <property type="component" value="Unassembled WGS sequence"/>
</dbReference>
<reference evidence="3 4" key="1">
    <citation type="submission" date="2019-06" db="EMBL/GenBank/DDBJ databases">
        <title>Spirosoma utsteinense sp. nov. isolated from Antarctic ice-free soils.</title>
        <authorList>
            <person name="Tahon G."/>
        </authorList>
    </citation>
    <scope>NUCLEOTIDE SEQUENCE [LARGE SCALE GENOMIC DNA]</scope>
    <source>
        <strain evidence="3 4">LMG 31447</strain>
    </source>
</reference>
<dbReference type="SMART" id="SM00850">
    <property type="entry name" value="LytTR"/>
    <property type="match status" value="1"/>
</dbReference>
<keyword evidence="3" id="KW-0238">DNA-binding</keyword>
<keyword evidence="1" id="KW-0472">Membrane</keyword>
<dbReference type="PANTHER" id="PTHR37299">
    <property type="entry name" value="TRANSCRIPTIONAL REGULATOR-RELATED"/>
    <property type="match status" value="1"/>
</dbReference>
<keyword evidence="1" id="KW-0812">Transmembrane</keyword>